<dbReference type="SUPFAM" id="SSF54637">
    <property type="entry name" value="Thioesterase/thiol ester dehydrase-isomerase"/>
    <property type="match status" value="1"/>
</dbReference>
<sequence>MLSRARTACTRTALSAWTSRRALSQSKRLMSRNDSEAESESKQLEELFAKFRDPTSHYHLPAGTSGPSHEEDHTTSRLPLGLQLPASSSSFSSTNASSSYSSISGTSASSSSSSTAIVESNNSESRDLAYTYFREEGFDLRGVLEWPVAWGDCDMFRHVNNVQYVRWVEHARIRYSESWDDVLPKETLHGLLSGQGMGYILRDVSVRFKAPVTYPDRVIIANKVHSIDQSRARFMMASTIWSLRQRRVVATAESTMVMFDYDSNCRGTMSDEFRIALESRMPKFDLE</sequence>
<dbReference type="CDD" id="cd00586">
    <property type="entry name" value="4HBT"/>
    <property type="match status" value="1"/>
</dbReference>
<dbReference type="PANTHER" id="PTHR31793">
    <property type="entry name" value="4-HYDROXYBENZOYL-COA THIOESTERASE FAMILY MEMBER"/>
    <property type="match status" value="1"/>
</dbReference>
<dbReference type="AlphaFoldDB" id="A0A1Y2AXM4"/>
<evidence type="ECO:0000313" key="2">
    <source>
        <dbReference type="EMBL" id="ORY27339.1"/>
    </source>
</evidence>
<name>A0A1Y2AXM4_9TREE</name>
<dbReference type="OrthoDB" id="5538558at2759"/>
<proteinExistence type="predicted"/>
<dbReference type="PANTHER" id="PTHR31793:SF39">
    <property type="entry name" value="THIOESTERASE_THIOL ESTER DEHYDRASE-ISOMERASE"/>
    <property type="match status" value="1"/>
</dbReference>
<comment type="caution">
    <text evidence="2">The sequence shown here is derived from an EMBL/GenBank/DDBJ whole genome shotgun (WGS) entry which is preliminary data.</text>
</comment>
<dbReference type="InParanoid" id="A0A1Y2AXM4"/>
<dbReference type="EMBL" id="MCFC01000039">
    <property type="protein sequence ID" value="ORY27339.1"/>
    <property type="molecule type" value="Genomic_DNA"/>
</dbReference>
<dbReference type="Proteomes" id="UP000193986">
    <property type="component" value="Unassembled WGS sequence"/>
</dbReference>
<dbReference type="Gene3D" id="3.10.129.10">
    <property type="entry name" value="Hotdog Thioesterase"/>
    <property type="match status" value="1"/>
</dbReference>
<dbReference type="Pfam" id="PF13279">
    <property type="entry name" value="4HBT_2"/>
    <property type="match status" value="1"/>
</dbReference>
<reference evidence="2 3" key="1">
    <citation type="submission" date="2016-07" db="EMBL/GenBank/DDBJ databases">
        <title>Pervasive Adenine N6-methylation of Active Genes in Fungi.</title>
        <authorList>
            <consortium name="DOE Joint Genome Institute"/>
            <person name="Mondo S.J."/>
            <person name="Dannebaum R.O."/>
            <person name="Kuo R.C."/>
            <person name="Labutti K."/>
            <person name="Haridas S."/>
            <person name="Kuo A."/>
            <person name="Salamov A."/>
            <person name="Ahrendt S.R."/>
            <person name="Lipzen A."/>
            <person name="Sullivan W."/>
            <person name="Andreopoulos W.B."/>
            <person name="Clum A."/>
            <person name="Lindquist E."/>
            <person name="Daum C."/>
            <person name="Ramamoorthy G.K."/>
            <person name="Gryganskyi A."/>
            <person name="Culley D."/>
            <person name="Magnuson J.K."/>
            <person name="James T.Y."/>
            <person name="O'Malley M.A."/>
            <person name="Stajich J.E."/>
            <person name="Spatafora J.W."/>
            <person name="Visel A."/>
            <person name="Grigoriev I.V."/>
        </authorList>
    </citation>
    <scope>NUCLEOTIDE SEQUENCE [LARGE SCALE GENOMIC DNA]</scope>
    <source>
        <strain evidence="2 3">68-887.2</strain>
    </source>
</reference>
<gene>
    <name evidence="2" type="ORF">BCR39DRAFT_483622</name>
</gene>
<dbReference type="InterPro" id="IPR050563">
    <property type="entry name" value="4-hydroxybenzoyl-CoA_TE"/>
</dbReference>
<feature type="region of interest" description="Disordered" evidence="1">
    <location>
        <begin position="101"/>
        <end position="120"/>
    </location>
</feature>
<organism evidence="2 3">
    <name type="scientific">Naematelia encephala</name>
    <dbReference type="NCBI Taxonomy" id="71784"/>
    <lineage>
        <taxon>Eukaryota</taxon>
        <taxon>Fungi</taxon>
        <taxon>Dikarya</taxon>
        <taxon>Basidiomycota</taxon>
        <taxon>Agaricomycotina</taxon>
        <taxon>Tremellomycetes</taxon>
        <taxon>Tremellales</taxon>
        <taxon>Naemateliaceae</taxon>
        <taxon>Naematelia</taxon>
    </lineage>
</organism>
<dbReference type="GO" id="GO:0047617">
    <property type="term" value="F:fatty acyl-CoA hydrolase activity"/>
    <property type="evidence" value="ECO:0007669"/>
    <property type="project" value="TreeGrafter"/>
</dbReference>
<keyword evidence="3" id="KW-1185">Reference proteome</keyword>
<accession>A0A1Y2AXM4</accession>
<protein>
    <submittedName>
        <fullName evidence="2">HotDog domain-containing protein</fullName>
    </submittedName>
</protein>
<evidence type="ECO:0000313" key="3">
    <source>
        <dbReference type="Proteomes" id="UP000193986"/>
    </source>
</evidence>
<dbReference type="InterPro" id="IPR029069">
    <property type="entry name" value="HotDog_dom_sf"/>
</dbReference>
<evidence type="ECO:0000256" key="1">
    <source>
        <dbReference type="SAM" id="MobiDB-lite"/>
    </source>
</evidence>